<feature type="compositionally biased region" description="Low complexity" evidence="1">
    <location>
        <begin position="155"/>
        <end position="164"/>
    </location>
</feature>
<evidence type="ECO:0000313" key="3">
    <source>
        <dbReference type="RefSeq" id="XP_044939920.1"/>
    </source>
</evidence>
<dbReference type="Proteomes" id="UP000000715">
    <property type="component" value="Unplaced"/>
</dbReference>
<sequence>MFLSFCTLQHRPIFLHKGRGGAGADCARSPPPNSRSPRESRGTGALTAEVRVPAARHPGTEAPGAAPLRPARVPAPQLQPAPSCLRLPPGPAPARGRCRGSHLRGVAPPAAPSASGPHSPATRTRSGKPLRGARWRPRSPACPARAARPRPAPASPRAGPARPGWKPRRPESSLGACSPLPLPPRPAPSGSVALVLPVAAVPAVSPAGRFFLRLTFPVCKMGKQGPTSERGTTALESKALNAVPHSSPGLPSPEENPSHLNWGPGPAAGGALSPGSDTL</sequence>
<feature type="compositionally biased region" description="Low complexity" evidence="1">
    <location>
        <begin position="263"/>
        <end position="279"/>
    </location>
</feature>
<evidence type="ECO:0000313" key="2">
    <source>
        <dbReference type="Proteomes" id="UP000000715"/>
    </source>
</evidence>
<keyword evidence="2" id="KW-1185">Reference proteome</keyword>
<dbReference type="GeneID" id="123393099"/>
<dbReference type="AlphaFoldDB" id="A0A8U0SBP2"/>
<protein>
    <submittedName>
        <fullName evidence="3">Translation initiation factor IF-2-like</fullName>
    </submittedName>
</protein>
<organism evidence="2 3">
    <name type="scientific">Mustela putorius furo</name>
    <name type="common">European domestic ferret</name>
    <name type="synonym">Mustela furo</name>
    <dbReference type="NCBI Taxonomy" id="9669"/>
    <lineage>
        <taxon>Eukaryota</taxon>
        <taxon>Metazoa</taxon>
        <taxon>Chordata</taxon>
        <taxon>Craniata</taxon>
        <taxon>Vertebrata</taxon>
        <taxon>Euteleostomi</taxon>
        <taxon>Mammalia</taxon>
        <taxon>Eutheria</taxon>
        <taxon>Laurasiatheria</taxon>
        <taxon>Carnivora</taxon>
        <taxon>Caniformia</taxon>
        <taxon>Musteloidea</taxon>
        <taxon>Mustelidae</taxon>
        <taxon>Mustelinae</taxon>
        <taxon>Mustela</taxon>
    </lineage>
</organism>
<feature type="region of interest" description="Disordered" evidence="1">
    <location>
        <begin position="221"/>
        <end position="279"/>
    </location>
</feature>
<gene>
    <name evidence="3" type="primary">LOC123393099</name>
</gene>
<proteinExistence type="predicted"/>
<dbReference type="RefSeq" id="XP_044939920.1">
    <property type="nucleotide sequence ID" value="XM_045083985.1"/>
</dbReference>
<feature type="compositionally biased region" description="Low complexity" evidence="1">
    <location>
        <begin position="62"/>
        <end position="76"/>
    </location>
</feature>
<accession>A0A8U0SBP2</accession>
<feature type="compositionally biased region" description="Polar residues" evidence="1">
    <location>
        <begin position="225"/>
        <end position="235"/>
    </location>
</feature>
<feature type="compositionally biased region" description="Low complexity" evidence="1">
    <location>
        <begin position="112"/>
        <end position="121"/>
    </location>
</feature>
<feature type="compositionally biased region" description="Basic residues" evidence="1">
    <location>
        <begin position="125"/>
        <end position="137"/>
    </location>
</feature>
<reference evidence="3" key="1">
    <citation type="submission" date="2025-08" db="UniProtKB">
        <authorList>
            <consortium name="RefSeq"/>
        </authorList>
    </citation>
    <scope>IDENTIFICATION</scope>
    <source>
        <tissue evidence="3">Brain</tissue>
    </source>
</reference>
<feature type="region of interest" description="Disordered" evidence="1">
    <location>
        <begin position="17"/>
        <end position="182"/>
    </location>
</feature>
<name>A0A8U0SBP2_MUSPF</name>
<evidence type="ECO:0000256" key="1">
    <source>
        <dbReference type="SAM" id="MobiDB-lite"/>
    </source>
</evidence>